<evidence type="ECO:0000313" key="2">
    <source>
        <dbReference type="Proteomes" id="UP000236291"/>
    </source>
</evidence>
<comment type="caution">
    <text evidence="1">The sequence shown here is derived from an EMBL/GenBank/DDBJ whole genome shotgun (WGS) entry which is preliminary data.</text>
</comment>
<protein>
    <submittedName>
        <fullName evidence="1">Uncharacterized protein</fullName>
    </submittedName>
</protein>
<accession>A0A2K3MA82</accession>
<name>A0A2K3MA82_TRIPR</name>
<dbReference type="AlphaFoldDB" id="A0A2K3MA82"/>
<evidence type="ECO:0000313" key="1">
    <source>
        <dbReference type="EMBL" id="PNX87691.1"/>
    </source>
</evidence>
<organism evidence="1 2">
    <name type="scientific">Trifolium pratense</name>
    <name type="common">Red clover</name>
    <dbReference type="NCBI Taxonomy" id="57577"/>
    <lineage>
        <taxon>Eukaryota</taxon>
        <taxon>Viridiplantae</taxon>
        <taxon>Streptophyta</taxon>
        <taxon>Embryophyta</taxon>
        <taxon>Tracheophyta</taxon>
        <taxon>Spermatophyta</taxon>
        <taxon>Magnoliopsida</taxon>
        <taxon>eudicotyledons</taxon>
        <taxon>Gunneridae</taxon>
        <taxon>Pentapetalae</taxon>
        <taxon>rosids</taxon>
        <taxon>fabids</taxon>
        <taxon>Fabales</taxon>
        <taxon>Fabaceae</taxon>
        <taxon>Papilionoideae</taxon>
        <taxon>50 kb inversion clade</taxon>
        <taxon>NPAAA clade</taxon>
        <taxon>Hologalegina</taxon>
        <taxon>IRL clade</taxon>
        <taxon>Trifolieae</taxon>
        <taxon>Trifolium</taxon>
    </lineage>
</organism>
<reference evidence="1 2" key="2">
    <citation type="journal article" date="2017" name="Front. Plant Sci.">
        <title>Gene Classification and Mining of Molecular Markers Useful in Red Clover (Trifolium pratense) Breeding.</title>
        <authorList>
            <person name="Istvanek J."/>
            <person name="Dluhosova J."/>
            <person name="Dluhos P."/>
            <person name="Patkova L."/>
            <person name="Nedelnik J."/>
            <person name="Repkova J."/>
        </authorList>
    </citation>
    <scope>NUCLEOTIDE SEQUENCE [LARGE SCALE GENOMIC DNA]</scope>
    <source>
        <strain evidence="2">cv. Tatra</strain>
        <tissue evidence="1">Young leaves</tissue>
    </source>
</reference>
<gene>
    <name evidence="1" type="ORF">L195_g043785</name>
</gene>
<proteinExistence type="predicted"/>
<dbReference type="EMBL" id="ASHM01054494">
    <property type="protein sequence ID" value="PNX87691.1"/>
    <property type="molecule type" value="Genomic_DNA"/>
</dbReference>
<sequence>MWLGVGHSSAQRFGYKKTVAVVAVATMMESVVGVGGCDDLCGGVGLNVVVMRRLLMVVVV</sequence>
<reference evidence="1 2" key="1">
    <citation type="journal article" date="2014" name="Am. J. Bot.">
        <title>Genome assembly and annotation for red clover (Trifolium pratense; Fabaceae).</title>
        <authorList>
            <person name="Istvanek J."/>
            <person name="Jaros M."/>
            <person name="Krenek A."/>
            <person name="Repkova J."/>
        </authorList>
    </citation>
    <scope>NUCLEOTIDE SEQUENCE [LARGE SCALE GENOMIC DNA]</scope>
    <source>
        <strain evidence="2">cv. Tatra</strain>
        <tissue evidence="1">Young leaves</tissue>
    </source>
</reference>
<dbReference type="Proteomes" id="UP000236291">
    <property type="component" value="Unassembled WGS sequence"/>
</dbReference>